<accession>A0ABW2R0T3</accession>
<keyword evidence="3" id="KW-1185">Reference proteome</keyword>
<keyword evidence="1" id="KW-1133">Transmembrane helix</keyword>
<evidence type="ECO:0000313" key="3">
    <source>
        <dbReference type="Proteomes" id="UP001596473"/>
    </source>
</evidence>
<protein>
    <recommendedName>
        <fullName evidence="4">Glycine zipper family protein</fullName>
    </recommendedName>
</protein>
<gene>
    <name evidence="2" type="ORF">ACFQNF_16165</name>
</gene>
<feature type="transmembrane region" description="Helical" evidence="1">
    <location>
        <begin position="207"/>
        <end position="226"/>
    </location>
</feature>
<name>A0ABW2R0T3_9NEIS</name>
<evidence type="ECO:0000313" key="2">
    <source>
        <dbReference type="EMBL" id="MFC7421401.1"/>
    </source>
</evidence>
<dbReference type="Proteomes" id="UP001596473">
    <property type="component" value="Unassembled WGS sequence"/>
</dbReference>
<evidence type="ECO:0008006" key="4">
    <source>
        <dbReference type="Google" id="ProtNLM"/>
    </source>
</evidence>
<proteinExistence type="predicted"/>
<comment type="caution">
    <text evidence="2">The sequence shown here is derived from an EMBL/GenBank/DDBJ whole genome shotgun (WGS) entry which is preliminary data.</text>
</comment>
<organism evidence="2 3">
    <name type="scientific">Iodobacter arcticus</name>
    <dbReference type="NCBI Taxonomy" id="590593"/>
    <lineage>
        <taxon>Bacteria</taxon>
        <taxon>Pseudomonadati</taxon>
        <taxon>Pseudomonadota</taxon>
        <taxon>Betaproteobacteria</taxon>
        <taxon>Neisseriales</taxon>
        <taxon>Chitinibacteraceae</taxon>
        <taxon>Iodobacter</taxon>
    </lineage>
</organism>
<feature type="transmembrane region" description="Helical" evidence="1">
    <location>
        <begin position="175"/>
        <end position="195"/>
    </location>
</feature>
<dbReference type="EMBL" id="JBHTBQ010000035">
    <property type="protein sequence ID" value="MFC7421401.1"/>
    <property type="molecule type" value="Genomic_DNA"/>
</dbReference>
<sequence>MTSSYPASAQNTQSEVEYRGPYPLYQSHELSSPLKQSIESFEAAAARFATDAIKDEHLRQQYKANISRISNQVKTDVAAGKISVKEGMDFCQQMRNKIMDEVRSYTSAQGLAVAEKKKAVGMTQEILLNKYSNSIFNKNYTQLNPSQKDKVYYAIIESSTRDSAKFTAGTKAMKIMGKVGIIATAIFAIGSIIIADNKVKETAKQGGILAGGAAGGLLAGLTVSMICGPGAPFCAVAIVLAGSIAGGLAGEAAVDSFDNELEEFSKWNIH</sequence>
<reference evidence="3" key="1">
    <citation type="journal article" date="2019" name="Int. J. Syst. Evol. Microbiol.">
        <title>The Global Catalogue of Microorganisms (GCM) 10K type strain sequencing project: providing services to taxonomists for standard genome sequencing and annotation.</title>
        <authorList>
            <consortium name="The Broad Institute Genomics Platform"/>
            <consortium name="The Broad Institute Genome Sequencing Center for Infectious Disease"/>
            <person name="Wu L."/>
            <person name="Ma J."/>
        </authorList>
    </citation>
    <scope>NUCLEOTIDE SEQUENCE [LARGE SCALE GENOMIC DNA]</scope>
    <source>
        <strain evidence="3">CCUG 62945</strain>
    </source>
</reference>
<dbReference type="RefSeq" id="WP_380188965.1">
    <property type="nucleotide sequence ID" value="NZ_JBHTBQ010000035.1"/>
</dbReference>
<feature type="transmembrane region" description="Helical" evidence="1">
    <location>
        <begin position="233"/>
        <end position="254"/>
    </location>
</feature>
<keyword evidence="1" id="KW-0472">Membrane</keyword>
<evidence type="ECO:0000256" key="1">
    <source>
        <dbReference type="SAM" id="Phobius"/>
    </source>
</evidence>
<keyword evidence="1" id="KW-0812">Transmembrane</keyword>